<protein>
    <recommendedName>
        <fullName evidence="4">DUF5673 domain-containing protein</fullName>
    </recommendedName>
</protein>
<keyword evidence="1" id="KW-0812">Transmembrane</keyword>
<proteinExistence type="predicted"/>
<evidence type="ECO:0000256" key="1">
    <source>
        <dbReference type="SAM" id="Phobius"/>
    </source>
</evidence>
<comment type="caution">
    <text evidence="2">The sequence shown here is derived from an EMBL/GenBank/DDBJ whole genome shotgun (WGS) entry which is preliminary data.</text>
</comment>
<dbReference type="EMBL" id="MHKI01000016">
    <property type="protein sequence ID" value="OGY86754.1"/>
    <property type="molecule type" value="Genomic_DNA"/>
</dbReference>
<dbReference type="AlphaFoldDB" id="A0A1G2BC80"/>
<sequence>MKSAQPVISHNIEKGQILSQWSFPEYGKPQRGKLWYAVAVIFGGLLLWYALKDGNFLFALIILLFALIIITHHRTEPLEVTFTVYEAGMQIGDKFYRFREIDAFAVIYEPPAVKQLYLKPKRALVKREISIPLMTQNPVEVRSLLLDFVEEDLEHEEESLNDQLTRLFKL</sequence>
<evidence type="ECO:0008006" key="4">
    <source>
        <dbReference type="Google" id="ProtNLM"/>
    </source>
</evidence>
<gene>
    <name evidence="2" type="ORF">A2319_00860</name>
</gene>
<evidence type="ECO:0000313" key="2">
    <source>
        <dbReference type="EMBL" id="OGY86754.1"/>
    </source>
</evidence>
<feature type="transmembrane region" description="Helical" evidence="1">
    <location>
        <begin position="34"/>
        <end position="50"/>
    </location>
</feature>
<organism evidence="2 3">
    <name type="scientific">Candidatus Kerfeldbacteria bacterium RIFOXYB2_FULL_38_14</name>
    <dbReference type="NCBI Taxonomy" id="1798547"/>
    <lineage>
        <taxon>Bacteria</taxon>
        <taxon>Candidatus Kerfeldiibacteriota</taxon>
    </lineage>
</organism>
<accession>A0A1G2BC80</accession>
<evidence type="ECO:0000313" key="3">
    <source>
        <dbReference type="Proteomes" id="UP000176420"/>
    </source>
</evidence>
<keyword evidence="1" id="KW-1133">Transmembrane helix</keyword>
<name>A0A1G2BC80_9BACT</name>
<feature type="transmembrane region" description="Helical" evidence="1">
    <location>
        <begin position="56"/>
        <end position="72"/>
    </location>
</feature>
<reference evidence="2 3" key="1">
    <citation type="journal article" date="2016" name="Nat. Commun.">
        <title>Thousands of microbial genomes shed light on interconnected biogeochemical processes in an aquifer system.</title>
        <authorList>
            <person name="Anantharaman K."/>
            <person name="Brown C.T."/>
            <person name="Hug L.A."/>
            <person name="Sharon I."/>
            <person name="Castelle C.J."/>
            <person name="Probst A.J."/>
            <person name="Thomas B.C."/>
            <person name="Singh A."/>
            <person name="Wilkins M.J."/>
            <person name="Karaoz U."/>
            <person name="Brodie E.L."/>
            <person name="Williams K.H."/>
            <person name="Hubbard S.S."/>
            <person name="Banfield J.F."/>
        </authorList>
    </citation>
    <scope>NUCLEOTIDE SEQUENCE [LARGE SCALE GENOMIC DNA]</scope>
</reference>
<keyword evidence="1" id="KW-0472">Membrane</keyword>
<dbReference type="Proteomes" id="UP000176420">
    <property type="component" value="Unassembled WGS sequence"/>
</dbReference>